<dbReference type="EMBL" id="CAADFL010000005">
    <property type="protein sequence ID" value="VFK05841.1"/>
    <property type="molecule type" value="Genomic_DNA"/>
</dbReference>
<protein>
    <recommendedName>
        <fullName evidence="8">Pseudouridine synthase</fullName>
        <ecNumber evidence="8">5.4.99.-</ecNumber>
    </recommendedName>
</protein>
<evidence type="ECO:0000313" key="12">
    <source>
        <dbReference type="EMBL" id="VFJ51361.1"/>
    </source>
</evidence>
<dbReference type="InterPro" id="IPR050188">
    <property type="entry name" value="RluA_PseudoU_synthase"/>
</dbReference>
<dbReference type="InterPro" id="IPR006224">
    <property type="entry name" value="PsdUridine_synth_RluA-like_CS"/>
</dbReference>
<keyword evidence="2 7" id="KW-0694">RNA-binding</keyword>
<evidence type="ECO:0000313" key="13">
    <source>
        <dbReference type="EMBL" id="VFK05841.1"/>
    </source>
</evidence>
<evidence type="ECO:0000256" key="5">
    <source>
        <dbReference type="ARBA" id="ARBA00056072"/>
    </source>
</evidence>
<evidence type="ECO:0000256" key="2">
    <source>
        <dbReference type="ARBA" id="ARBA00022884"/>
    </source>
</evidence>
<dbReference type="PROSITE" id="PS01129">
    <property type="entry name" value="PSI_RLU"/>
    <property type="match status" value="1"/>
</dbReference>
<dbReference type="EMBL" id="CAADEZ010000092">
    <property type="protein sequence ID" value="VFJ51266.1"/>
    <property type="molecule type" value="Genomic_DNA"/>
</dbReference>
<dbReference type="CDD" id="cd02869">
    <property type="entry name" value="PseudoU_synth_RluA_like"/>
    <property type="match status" value="1"/>
</dbReference>
<keyword evidence="3 8" id="KW-0413">Isomerase</keyword>
<dbReference type="SUPFAM" id="SSF55174">
    <property type="entry name" value="Alpha-L RNA-binding motif"/>
    <property type="match status" value="1"/>
</dbReference>
<dbReference type="InterPro" id="IPR036986">
    <property type="entry name" value="S4_RNA-bd_sf"/>
</dbReference>
<evidence type="ECO:0000256" key="4">
    <source>
        <dbReference type="ARBA" id="ARBA00036882"/>
    </source>
</evidence>
<dbReference type="NCBIfam" id="NF008385">
    <property type="entry name" value="PRK11180.1"/>
    <property type="match status" value="1"/>
</dbReference>
<feature type="domain" description="Pseudouridine synthase RsuA/RluA-like" evidence="9">
    <location>
        <begin position="98"/>
        <end position="246"/>
    </location>
</feature>
<proteinExistence type="inferred from homology"/>
<name>A0A450SF05_9GAMM</name>
<evidence type="ECO:0000259" key="9">
    <source>
        <dbReference type="Pfam" id="PF00849"/>
    </source>
</evidence>
<dbReference type="EMBL" id="CAADFA010000096">
    <property type="protein sequence ID" value="VFJ51361.1"/>
    <property type="molecule type" value="Genomic_DNA"/>
</dbReference>
<sequence length="329" mass="36823">MTTRKTDIKKEHRRTTIPDTLTGMRFDRALARMFPDYSRTRLQTWIRNGQITVDGQCIRGRDRTRGGERVRLVAQLEENDTWEAQALPLCVIYEDEEILVVDKPAGLVVHPGAGNPQGTLVNALLHQDPHLAGIPRAGIVHRLDKDTTGLLVIARTLRAHNRLVILLKERNVVREYDAVTVGALLSGGTVNAPVGRHAIHRTRMAVTDRGRSAVTHYRVRHRFPAHTHIRVNLETGRTHQIRVHMAYIGHPLVGDPTYGARPFVPKGADTPLRNVLRGFNRQALHAGRLSFAHPVSGEPCFFECPLPNDFTELLRALKGAAGSCTDRQR</sequence>
<dbReference type="GO" id="GO:0160140">
    <property type="term" value="F:23S rRNA pseudouridine(1911/1915/1917) synthase activity"/>
    <property type="evidence" value="ECO:0007669"/>
    <property type="project" value="UniProtKB-EC"/>
</dbReference>
<dbReference type="PROSITE" id="PS50889">
    <property type="entry name" value="S4"/>
    <property type="match status" value="1"/>
</dbReference>
<dbReference type="InterPro" id="IPR020103">
    <property type="entry name" value="PsdUridine_synth_cat_dom_sf"/>
</dbReference>
<comment type="catalytic activity">
    <reaction evidence="4">
        <text>uridine(1911/1915/1917) in 23S rRNA = pseudouridine(1911/1915/1917) in 23S rRNA</text>
        <dbReference type="Rhea" id="RHEA:42524"/>
        <dbReference type="Rhea" id="RHEA-COMP:10097"/>
        <dbReference type="Rhea" id="RHEA-COMP:10098"/>
        <dbReference type="ChEBI" id="CHEBI:65314"/>
        <dbReference type="ChEBI" id="CHEBI:65315"/>
        <dbReference type="EC" id="5.4.99.23"/>
    </reaction>
</comment>
<dbReference type="GO" id="GO:0000455">
    <property type="term" value="P:enzyme-directed rRNA pseudouridine synthesis"/>
    <property type="evidence" value="ECO:0007669"/>
    <property type="project" value="TreeGrafter"/>
</dbReference>
<evidence type="ECO:0000256" key="7">
    <source>
        <dbReference type="PROSITE-ProRule" id="PRU00182"/>
    </source>
</evidence>
<evidence type="ECO:0000256" key="3">
    <source>
        <dbReference type="ARBA" id="ARBA00023235"/>
    </source>
</evidence>
<evidence type="ECO:0000313" key="11">
    <source>
        <dbReference type="EMBL" id="VFJ51266.1"/>
    </source>
</evidence>
<dbReference type="NCBIfam" id="TIGR00005">
    <property type="entry name" value="rluA_subfam"/>
    <property type="match status" value="1"/>
</dbReference>
<evidence type="ECO:0000256" key="1">
    <source>
        <dbReference type="ARBA" id="ARBA00010876"/>
    </source>
</evidence>
<dbReference type="EC" id="5.4.99.-" evidence="8"/>
<dbReference type="Pfam" id="PF00849">
    <property type="entry name" value="PseudoU_synth_2"/>
    <property type="match status" value="1"/>
</dbReference>
<reference evidence="12" key="1">
    <citation type="submission" date="2019-02" db="EMBL/GenBank/DDBJ databases">
        <authorList>
            <person name="Gruber-Vodicka R. H."/>
            <person name="Seah K. B. B."/>
        </authorList>
    </citation>
    <scope>NUCLEOTIDE SEQUENCE</scope>
    <source>
        <strain evidence="11">BECK_BZ163</strain>
        <strain evidence="13">BECK_BZ164</strain>
        <strain evidence="12">BECK_BZ165</strain>
    </source>
</reference>
<dbReference type="SUPFAM" id="SSF55120">
    <property type="entry name" value="Pseudouridine synthase"/>
    <property type="match status" value="1"/>
</dbReference>
<dbReference type="CDD" id="cd00165">
    <property type="entry name" value="S4"/>
    <property type="match status" value="1"/>
</dbReference>
<dbReference type="InterPro" id="IPR002942">
    <property type="entry name" value="S4_RNA-bd"/>
</dbReference>
<organism evidence="12">
    <name type="scientific">Candidatus Kentrum sp. FM</name>
    <dbReference type="NCBI Taxonomy" id="2126340"/>
    <lineage>
        <taxon>Bacteria</taxon>
        <taxon>Pseudomonadati</taxon>
        <taxon>Pseudomonadota</taxon>
        <taxon>Gammaproteobacteria</taxon>
        <taxon>Candidatus Kentrum</taxon>
    </lineage>
</organism>
<dbReference type="InterPro" id="IPR006225">
    <property type="entry name" value="PsdUridine_synth_RluC/D"/>
</dbReference>
<dbReference type="Pfam" id="PF01479">
    <property type="entry name" value="S4"/>
    <property type="match status" value="1"/>
</dbReference>
<dbReference type="PANTHER" id="PTHR21600:SF44">
    <property type="entry name" value="RIBOSOMAL LARGE SUBUNIT PSEUDOURIDINE SYNTHASE D"/>
    <property type="match status" value="1"/>
</dbReference>
<dbReference type="Gene3D" id="3.30.2350.10">
    <property type="entry name" value="Pseudouridine synthase"/>
    <property type="match status" value="1"/>
</dbReference>
<accession>A0A450SF05</accession>
<dbReference type="GO" id="GO:0003723">
    <property type="term" value="F:RNA binding"/>
    <property type="evidence" value="ECO:0007669"/>
    <property type="project" value="UniProtKB-KW"/>
</dbReference>
<evidence type="ECO:0000259" key="10">
    <source>
        <dbReference type="Pfam" id="PF01479"/>
    </source>
</evidence>
<gene>
    <name evidence="11" type="ORF">BECKFM1743A_GA0114220_100922</name>
    <name evidence="13" type="ORF">BECKFM1743B_GA0114221_1000514</name>
    <name evidence="12" type="ORF">BECKFM1743C_GA0114222_100962</name>
</gene>
<comment type="similarity">
    <text evidence="1 8">Belongs to the pseudouridine synthase RluA family.</text>
</comment>
<comment type="catalytic activity">
    <reaction evidence="8">
        <text>a uridine in RNA = a pseudouridine in RNA</text>
        <dbReference type="Rhea" id="RHEA:48348"/>
        <dbReference type="Rhea" id="RHEA-COMP:12068"/>
        <dbReference type="Rhea" id="RHEA-COMP:12069"/>
        <dbReference type="ChEBI" id="CHEBI:65314"/>
        <dbReference type="ChEBI" id="CHEBI:65315"/>
    </reaction>
</comment>
<dbReference type="Gene3D" id="3.10.290.10">
    <property type="entry name" value="RNA-binding S4 domain"/>
    <property type="match status" value="1"/>
</dbReference>
<dbReference type="AlphaFoldDB" id="A0A450SF05"/>
<feature type="active site" evidence="6">
    <location>
        <position position="144"/>
    </location>
</feature>
<evidence type="ECO:0000256" key="6">
    <source>
        <dbReference type="PIRSR" id="PIRSR606225-1"/>
    </source>
</evidence>
<dbReference type="PANTHER" id="PTHR21600">
    <property type="entry name" value="MITOCHONDRIAL RNA PSEUDOURIDINE SYNTHASE"/>
    <property type="match status" value="1"/>
</dbReference>
<dbReference type="FunFam" id="3.30.2350.10:FF:000006">
    <property type="entry name" value="Pseudouridine synthase"/>
    <property type="match status" value="1"/>
</dbReference>
<feature type="domain" description="RNA-binding S4" evidence="10">
    <location>
        <begin position="24"/>
        <end position="68"/>
    </location>
</feature>
<evidence type="ECO:0000256" key="8">
    <source>
        <dbReference type="RuleBase" id="RU362028"/>
    </source>
</evidence>
<comment type="function">
    <text evidence="5">Responsible for synthesis of pseudouridine from uracil at positions 1911, 1915 and 1917 in 23S ribosomal RNA.</text>
</comment>
<dbReference type="InterPro" id="IPR006145">
    <property type="entry name" value="PsdUridine_synth_RsuA/RluA"/>
</dbReference>